<organism evidence="9 10">
    <name type="scientific">Leptospirillum ferrodiazotrophum</name>
    <dbReference type="NCBI Taxonomy" id="412449"/>
    <lineage>
        <taxon>Bacteria</taxon>
        <taxon>Pseudomonadati</taxon>
        <taxon>Nitrospirota</taxon>
        <taxon>Nitrospiria</taxon>
        <taxon>Nitrospirales</taxon>
        <taxon>Nitrospiraceae</taxon>
        <taxon>Leptospirillum</taxon>
    </lineage>
</organism>
<name>C6HWA0_9BACT</name>
<feature type="binding site" evidence="6">
    <location>
        <position position="232"/>
    </location>
    <ligand>
        <name>a divalent metal cation</name>
        <dbReference type="ChEBI" id="CHEBI:60240"/>
        <label>1</label>
    </ligand>
</feature>
<proteinExistence type="inferred from homology"/>
<dbReference type="GO" id="GO:0004239">
    <property type="term" value="F:initiator methionyl aminopeptidase activity"/>
    <property type="evidence" value="ECO:0007669"/>
    <property type="project" value="UniProtKB-UniRule"/>
</dbReference>
<evidence type="ECO:0000256" key="4">
    <source>
        <dbReference type="ARBA" id="ARBA00022723"/>
    </source>
</evidence>
<feature type="domain" description="Peptidase M24" evidence="8">
    <location>
        <begin position="12"/>
        <end position="239"/>
    </location>
</feature>
<comment type="subunit">
    <text evidence="6">Monomer.</text>
</comment>
<keyword evidence="2 6" id="KW-0031">Aminopeptidase</keyword>
<evidence type="ECO:0000256" key="1">
    <source>
        <dbReference type="ARBA" id="ARBA00002521"/>
    </source>
</evidence>
<feature type="binding site" evidence="6">
    <location>
        <position position="175"/>
    </location>
    <ligand>
        <name>substrate</name>
    </ligand>
</feature>
<dbReference type="PANTHER" id="PTHR43330:SF27">
    <property type="entry name" value="METHIONINE AMINOPEPTIDASE"/>
    <property type="match status" value="1"/>
</dbReference>
<dbReference type="NCBIfam" id="TIGR00500">
    <property type="entry name" value="met_pdase_I"/>
    <property type="match status" value="1"/>
</dbReference>
<evidence type="ECO:0000313" key="10">
    <source>
        <dbReference type="Proteomes" id="UP000009374"/>
    </source>
</evidence>
<feature type="binding site" evidence="6">
    <location>
        <position position="105"/>
    </location>
    <ligand>
        <name>a divalent metal cation</name>
        <dbReference type="ChEBI" id="CHEBI:60240"/>
        <label>1</label>
    </ligand>
</feature>
<evidence type="ECO:0000256" key="2">
    <source>
        <dbReference type="ARBA" id="ARBA00022438"/>
    </source>
</evidence>
<dbReference type="GO" id="GO:0046872">
    <property type="term" value="F:metal ion binding"/>
    <property type="evidence" value="ECO:0007669"/>
    <property type="project" value="UniProtKB-UniRule"/>
</dbReference>
<comment type="cofactor">
    <cofactor evidence="6">
        <name>Co(2+)</name>
        <dbReference type="ChEBI" id="CHEBI:48828"/>
    </cofactor>
    <cofactor evidence="6">
        <name>Zn(2+)</name>
        <dbReference type="ChEBI" id="CHEBI:29105"/>
    </cofactor>
    <cofactor evidence="6">
        <name>Mn(2+)</name>
        <dbReference type="ChEBI" id="CHEBI:29035"/>
    </cofactor>
    <cofactor evidence="6">
        <name>Fe(2+)</name>
        <dbReference type="ChEBI" id="CHEBI:29033"/>
    </cofactor>
    <text evidence="6">Binds 2 divalent metal cations per subunit. Has a high-affinity and a low affinity metal-binding site. The true nature of the physiological cofactor is under debate. The enzyme is active with cobalt, zinc, manganese or divalent iron ions. Most likely, methionine aminopeptidases function as mononuclear Fe(2+)-metalloproteases under physiological conditions, and the catalytically relevant metal-binding site has been assigned to the histidine-containing high-affinity site.</text>
</comment>
<evidence type="ECO:0000259" key="8">
    <source>
        <dbReference type="Pfam" id="PF00557"/>
    </source>
</evidence>
<reference evidence="9 10" key="1">
    <citation type="journal article" date="2009" name="Appl. Environ. Microbiol.">
        <title>Community genomic and proteomic analyses of chemoautotrophic iron-oxidizing "Leptospirillum rubarum" (Group II) and "Leptospirillum ferrodiazotrophum" (Group III) bacteria in acid mine drainage biofilms.</title>
        <authorList>
            <person name="Goltsman D.S."/>
            <person name="Denef V.J."/>
            <person name="Singer S.W."/>
            <person name="VerBerkmoes N.C."/>
            <person name="Lefsrud M."/>
            <person name="Mueller R.S."/>
            <person name="Dick G.J."/>
            <person name="Sun C.L."/>
            <person name="Wheeler K.E."/>
            <person name="Zemla A."/>
            <person name="Baker B.J."/>
            <person name="Hauser L."/>
            <person name="Land M."/>
            <person name="Shah M.B."/>
            <person name="Thelen M.P."/>
            <person name="Hettich R.L."/>
            <person name="Banfield J.F."/>
        </authorList>
    </citation>
    <scope>NUCLEOTIDE SEQUENCE [LARGE SCALE GENOMIC DNA]</scope>
</reference>
<dbReference type="Gene3D" id="3.90.230.10">
    <property type="entry name" value="Creatinase/methionine aminopeptidase superfamily"/>
    <property type="match status" value="1"/>
</dbReference>
<feature type="binding site" evidence="6">
    <location>
        <position position="201"/>
    </location>
    <ligand>
        <name>a divalent metal cation</name>
        <dbReference type="ChEBI" id="CHEBI:60240"/>
        <label>2</label>
        <note>catalytic</note>
    </ligand>
</feature>
<dbReference type="PANTHER" id="PTHR43330">
    <property type="entry name" value="METHIONINE AMINOPEPTIDASE"/>
    <property type="match status" value="1"/>
</dbReference>
<dbReference type="AlphaFoldDB" id="C6HWA0"/>
<feature type="binding site" evidence="6">
    <location>
        <position position="168"/>
    </location>
    <ligand>
        <name>a divalent metal cation</name>
        <dbReference type="ChEBI" id="CHEBI:60240"/>
        <label>2</label>
        <note>catalytic</note>
    </ligand>
</feature>
<dbReference type="InterPro" id="IPR002467">
    <property type="entry name" value="Pept_M24A_MAP1"/>
</dbReference>
<dbReference type="Pfam" id="PF00557">
    <property type="entry name" value="Peptidase_M24"/>
    <property type="match status" value="1"/>
</dbReference>
<evidence type="ECO:0000256" key="6">
    <source>
        <dbReference type="HAMAP-Rule" id="MF_01974"/>
    </source>
</evidence>
<dbReference type="GO" id="GO:0006508">
    <property type="term" value="P:proteolysis"/>
    <property type="evidence" value="ECO:0007669"/>
    <property type="project" value="UniProtKB-KW"/>
</dbReference>
<evidence type="ECO:0000256" key="7">
    <source>
        <dbReference type="RuleBase" id="RU003653"/>
    </source>
</evidence>
<dbReference type="EC" id="3.4.11.18" evidence="6 7"/>
<feature type="binding site" evidence="6">
    <location>
        <position position="77"/>
    </location>
    <ligand>
        <name>substrate</name>
    </ligand>
</feature>
<evidence type="ECO:0000256" key="5">
    <source>
        <dbReference type="ARBA" id="ARBA00022801"/>
    </source>
</evidence>
<gene>
    <name evidence="6" type="primary">map</name>
    <name evidence="9" type="ORF">UBAL3_80420028</name>
</gene>
<dbReference type="InterPro" id="IPR001714">
    <property type="entry name" value="Pept_M24_MAP"/>
</dbReference>
<comment type="function">
    <text evidence="1 6">Removes the N-terminal methionine from nascent proteins. The N-terminal methionine is often cleaved when the second residue in the primary sequence is small and uncharged (Met-Ala-, Cys, Gly, Pro, Ser, Thr, or Val). Requires deformylation of the N(alpha)-formylated initiator methionine before it can be hydrolyzed.</text>
</comment>
<sequence length="250" mass="26807">MIYIKSPQEIDKIQKAGRIVANALQEIKKMVSPGLSLIEIDKFAEEYPLQFGARPAFKGYHNYPASICLSVNNVVVHGIPDSYVLRSGDIVGVDYGVELDGYFGDSAITVCVGEVSPSAKLLVETTKKSLELGIAQAIAGGRLGDISSAIQSYAESKNFSVVRNYVGHGIGRKLHEDPPVPNFGQKGKGIKLEIGMVLALEPMINLGSHETITLSDGWTAATKDGSLSAHFEHTVAITKTGPKILTLPED</sequence>
<keyword evidence="10" id="KW-1185">Reference proteome</keyword>
<keyword evidence="3 6" id="KW-0645">Protease</keyword>
<dbReference type="PRINTS" id="PR00599">
    <property type="entry name" value="MAPEPTIDASE"/>
</dbReference>
<dbReference type="PROSITE" id="PS00680">
    <property type="entry name" value="MAP_1"/>
    <property type="match status" value="1"/>
</dbReference>
<keyword evidence="4 6" id="KW-0479">Metal-binding</keyword>
<comment type="similarity">
    <text evidence="6">Belongs to the peptidase M24A family. Methionine aminopeptidase type 1 subfamily.</text>
</comment>
<comment type="catalytic activity">
    <reaction evidence="6 7">
        <text>Release of N-terminal amino acids, preferentially methionine, from peptides and arylamides.</text>
        <dbReference type="EC" id="3.4.11.18"/>
    </reaction>
</comment>
<keyword evidence="5 6" id="KW-0378">Hydrolase</keyword>
<dbReference type="HAMAP" id="MF_01974">
    <property type="entry name" value="MetAP_1"/>
    <property type="match status" value="1"/>
</dbReference>
<feature type="binding site" evidence="6">
    <location>
        <position position="232"/>
    </location>
    <ligand>
        <name>a divalent metal cation</name>
        <dbReference type="ChEBI" id="CHEBI:60240"/>
        <label>2</label>
        <note>catalytic</note>
    </ligand>
</feature>
<dbReference type="EMBL" id="GG693869">
    <property type="protein sequence ID" value="EES53078.1"/>
    <property type="molecule type" value="Genomic_DNA"/>
</dbReference>
<evidence type="ECO:0000313" key="9">
    <source>
        <dbReference type="EMBL" id="EES53078.1"/>
    </source>
</evidence>
<dbReference type="InterPro" id="IPR000994">
    <property type="entry name" value="Pept_M24"/>
</dbReference>
<dbReference type="Proteomes" id="UP000009374">
    <property type="component" value="Unassembled WGS sequence"/>
</dbReference>
<evidence type="ECO:0000256" key="3">
    <source>
        <dbReference type="ARBA" id="ARBA00022670"/>
    </source>
</evidence>
<feature type="binding site" evidence="6">
    <location>
        <position position="94"/>
    </location>
    <ligand>
        <name>a divalent metal cation</name>
        <dbReference type="ChEBI" id="CHEBI:60240"/>
        <label>1</label>
    </ligand>
</feature>
<dbReference type="GO" id="GO:0005829">
    <property type="term" value="C:cytosol"/>
    <property type="evidence" value="ECO:0007669"/>
    <property type="project" value="TreeGrafter"/>
</dbReference>
<dbReference type="GO" id="GO:0070006">
    <property type="term" value="F:metalloaminopeptidase activity"/>
    <property type="evidence" value="ECO:0007669"/>
    <property type="project" value="UniProtKB-UniRule"/>
</dbReference>
<dbReference type="SUPFAM" id="SSF55920">
    <property type="entry name" value="Creatinase/aminopeptidase"/>
    <property type="match status" value="1"/>
</dbReference>
<protein>
    <recommendedName>
        <fullName evidence="6 7">Methionine aminopeptidase</fullName>
        <shortName evidence="6">MAP</shortName>
        <shortName evidence="6">MetAP</shortName>
        <ecNumber evidence="6 7">3.4.11.18</ecNumber>
    </recommendedName>
    <alternativeName>
        <fullName evidence="6">Peptidase M</fullName>
    </alternativeName>
</protein>
<dbReference type="CDD" id="cd01086">
    <property type="entry name" value="MetAP1"/>
    <property type="match status" value="1"/>
</dbReference>
<dbReference type="InterPro" id="IPR036005">
    <property type="entry name" value="Creatinase/aminopeptidase-like"/>
</dbReference>
<feature type="binding site" evidence="6">
    <location>
        <position position="105"/>
    </location>
    <ligand>
        <name>a divalent metal cation</name>
        <dbReference type="ChEBI" id="CHEBI:60240"/>
        <label>2</label>
        <note>catalytic</note>
    </ligand>
</feature>
<accession>C6HWA0</accession>